<proteinExistence type="predicted"/>
<dbReference type="AlphaFoldDB" id="A0A6J6S4Z5"/>
<organism evidence="1">
    <name type="scientific">freshwater metagenome</name>
    <dbReference type="NCBI Taxonomy" id="449393"/>
    <lineage>
        <taxon>unclassified sequences</taxon>
        <taxon>metagenomes</taxon>
        <taxon>ecological metagenomes</taxon>
    </lineage>
</organism>
<name>A0A6J6S4Z5_9ZZZZ</name>
<protein>
    <submittedName>
        <fullName evidence="1">Unannotated protein</fullName>
    </submittedName>
</protein>
<evidence type="ECO:0000313" key="1">
    <source>
        <dbReference type="EMBL" id="CAB4729798.1"/>
    </source>
</evidence>
<gene>
    <name evidence="1" type="ORF">UFOPK2782_00241</name>
</gene>
<reference evidence="1" key="1">
    <citation type="submission" date="2020-05" db="EMBL/GenBank/DDBJ databases">
        <authorList>
            <person name="Chiriac C."/>
            <person name="Salcher M."/>
            <person name="Ghai R."/>
            <person name="Kavagutti S V."/>
        </authorList>
    </citation>
    <scope>NUCLEOTIDE SEQUENCE</scope>
</reference>
<sequence>MRKTLVGIATVISLVASSNVAFADAAKPGQSMTHMKTLAGISATLESQGILLYVQGGATAAVIGESISSANGQVVFHIPITGANNGVKHVGSNIVFFNSANNKQVQLKNPIIDLSKGTISAVIPQGTGEVKTVLQITNASTLKPVVTNDRKVSLKTTAYRGAELSLAPGIGAALSTLLDLPEGSIPENLAFATADVSLYSKLKSKK</sequence>
<dbReference type="EMBL" id="CAEZYS010000017">
    <property type="protein sequence ID" value="CAB4729798.1"/>
    <property type="molecule type" value="Genomic_DNA"/>
</dbReference>
<accession>A0A6J6S4Z5</accession>